<gene>
    <name evidence="1" type="ORF">Bathy05g00350</name>
</gene>
<organism evidence="1 2">
    <name type="scientific">Bathycoccus prasinos</name>
    <dbReference type="NCBI Taxonomy" id="41875"/>
    <lineage>
        <taxon>Eukaryota</taxon>
        <taxon>Viridiplantae</taxon>
        <taxon>Chlorophyta</taxon>
        <taxon>Mamiellophyceae</taxon>
        <taxon>Mamiellales</taxon>
        <taxon>Bathycoccaceae</taxon>
        <taxon>Bathycoccus</taxon>
    </lineage>
</organism>
<keyword evidence="2" id="KW-1185">Reference proteome</keyword>
<dbReference type="EMBL" id="FO082274">
    <property type="protein sequence ID" value="CCO16778.1"/>
    <property type="molecule type" value="Genomic_DNA"/>
</dbReference>
<dbReference type="Proteomes" id="UP000198341">
    <property type="component" value="Chromosome 5"/>
</dbReference>
<name>K8F5E6_9CHLO</name>
<evidence type="ECO:0000313" key="2">
    <source>
        <dbReference type="Proteomes" id="UP000198341"/>
    </source>
</evidence>
<dbReference type="RefSeq" id="XP_007513220.1">
    <property type="nucleotide sequence ID" value="XM_007513158.1"/>
</dbReference>
<reference evidence="1 2" key="1">
    <citation type="submission" date="2011-10" db="EMBL/GenBank/DDBJ databases">
        <authorList>
            <person name="Genoscope - CEA"/>
        </authorList>
    </citation>
    <scope>NUCLEOTIDE SEQUENCE [LARGE SCALE GENOMIC DNA]</scope>
    <source>
        <strain evidence="1 2">RCC 1105</strain>
    </source>
</reference>
<dbReference type="GeneID" id="19015539"/>
<dbReference type="OrthoDB" id="10433286at2759"/>
<dbReference type="AlphaFoldDB" id="K8F5E6"/>
<accession>K8F5E6</accession>
<sequence>MSPTYGIHAPDEPYVPSSDKCWGAKGHWHMKKPVDVMFENQAKTTPCSIPENGNICGNEKNWEVRLKEEHSQFVPNAKNFAPRPKNWKVNRNKNYYGTN</sequence>
<protein>
    <submittedName>
        <fullName evidence="1">Unnamed protein product</fullName>
    </submittedName>
</protein>
<evidence type="ECO:0000313" key="1">
    <source>
        <dbReference type="EMBL" id="CCO16778.1"/>
    </source>
</evidence>
<proteinExistence type="predicted"/>
<dbReference type="KEGG" id="bpg:Bathy05g00350"/>